<name>A0A563DFU8_9FLAO</name>
<evidence type="ECO:0000256" key="4">
    <source>
        <dbReference type="HAMAP-Rule" id="MF_00805"/>
    </source>
</evidence>
<keyword evidence="3 4" id="KW-0597">Phosphoprotein</keyword>
<evidence type="ECO:0000313" key="6">
    <source>
        <dbReference type="EMBL" id="TWP28664.1"/>
    </source>
</evidence>
<protein>
    <recommendedName>
        <fullName evidence="4">Citrate lyase acyl carrier protein</fullName>
    </recommendedName>
    <alternativeName>
        <fullName evidence="4">Citrate lyase gamma chain</fullName>
    </alternativeName>
</protein>
<dbReference type="RefSeq" id="WP_146262095.1">
    <property type="nucleotide sequence ID" value="NZ_SELG01000032.1"/>
</dbReference>
<dbReference type="Proteomes" id="UP000319499">
    <property type="component" value="Unassembled WGS sequence"/>
</dbReference>
<reference evidence="6 7" key="1">
    <citation type="submission" date="2019-02" db="EMBL/GenBank/DDBJ databases">
        <title>Apibacter muscae sp. nov.: a novel member of the house fly microbiota.</title>
        <authorList>
            <person name="Park R."/>
        </authorList>
    </citation>
    <scope>NUCLEOTIDE SEQUENCE [LARGE SCALE GENOMIC DNA]</scope>
    <source>
        <strain evidence="6 7">AL1</strain>
    </source>
</reference>
<dbReference type="OrthoDB" id="1120942at2"/>
<comment type="function">
    <text evidence="4">Covalent carrier of the coenzyme of citrate lyase.</text>
</comment>
<dbReference type="NCBIfam" id="TIGR01608">
    <property type="entry name" value="citD"/>
    <property type="match status" value="1"/>
</dbReference>
<evidence type="ECO:0000256" key="5">
    <source>
        <dbReference type="PIRSR" id="PIRSR002736-50"/>
    </source>
</evidence>
<proteinExistence type="inferred from homology"/>
<dbReference type="PIRSF" id="PIRSF002736">
    <property type="entry name" value="Citrt_lyas_gamma"/>
    <property type="match status" value="1"/>
</dbReference>
<dbReference type="NCBIfam" id="NF009726">
    <property type="entry name" value="PRK13253.1"/>
    <property type="match status" value="1"/>
</dbReference>
<evidence type="ECO:0000256" key="1">
    <source>
        <dbReference type="ARBA" id="ARBA00004496"/>
    </source>
</evidence>
<evidence type="ECO:0000256" key="3">
    <source>
        <dbReference type="ARBA" id="ARBA00022553"/>
    </source>
</evidence>
<comment type="subcellular location">
    <subcellularLocation>
        <location evidence="1 4">Cytoplasm</location>
    </subcellularLocation>
</comment>
<dbReference type="GO" id="GO:0016829">
    <property type="term" value="F:lyase activity"/>
    <property type="evidence" value="ECO:0007669"/>
    <property type="project" value="UniProtKB-KW"/>
</dbReference>
<keyword evidence="6" id="KW-0456">Lyase</keyword>
<gene>
    <name evidence="4 6" type="primary">citD</name>
    <name evidence="6" type="ORF">ETU09_04930</name>
</gene>
<keyword evidence="2 4" id="KW-0963">Cytoplasm</keyword>
<comment type="subunit">
    <text evidence="4">Oligomer with a subunit composition of (alpha,beta,gamma)6.</text>
</comment>
<evidence type="ECO:0000256" key="2">
    <source>
        <dbReference type="ARBA" id="ARBA00022490"/>
    </source>
</evidence>
<accession>A0A563DFU8</accession>
<dbReference type="InterPro" id="IPR023439">
    <property type="entry name" value="Mal_deCO2ase/Cit_lyase_ACP"/>
</dbReference>
<keyword evidence="7" id="KW-1185">Reference proteome</keyword>
<dbReference type="EMBL" id="SELH01000017">
    <property type="protein sequence ID" value="TWP28664.1"/>
    <property type="molecule type" value="Genomic_DNA"/>
</dbReference>
<dbReference type="HAMAP" id="MF_00805">
    <property type="entry name" value="CitD"/>
    <property type="match status" value="1"/>
</dbReference>
<dbReference type="AlphaFoldDB" id="A0A563DFU8"/>
<comment type="caution">
    <text evidence="6">The sequence shown here is derived from an EMBL/GenBank/DDBJ whole genome shotgun (WGS) entry which is preliminary data.</text>
</comment>
<sequence length="95" mass="10609">MEIVQKAVAGTLESSDIMIRVSPSDELDIVINSTVEAQFGDEILKTVKEILSKLNIDKIKILIDDKGALDCVLRARLITALIRSTKDQTLWEKIQ</sequence>
<dbReference type="Pfam" id="PF06857">
    <property type="entry name" value="ACP"/>
    <property type="match status" value="1"/>
</dbReference>
<feature type="modified residue" description="O-(phosphoribosyl dephospho-coenzyme A)serine" evidence="4 5">
    <location>
        <position position="14"/>
    </location>
</feature>
<dbReference type="InterPro" id="IPR006495">
    <property type="entry name" value="CitD"/>
</dbReference>
<evidence type="ECO:0000313" key="7">
    <source>
        <dbReference type="Proteomes" id="UP000319499"/>
    </source>
</evidence>
<dbReference type="GO" id="GO:0005737">
    <property type="term" value="C:cytoplasm"/>
    <property type="evidence" value="ECO:0007669"/>
    <property type="project" value="UniProtKB-SubCell"/>
</dbReference>
<comment type="similarity">
    <text evidence="4">Belongs to the CitD family.</text>
</comment>
<organism evidence="6 7">
    <name type="scientific">Apibacter muscae</name>
    <dbReference type="NCBI Taxonomy" id="2509004"/>
    <lineage>
        <taxon>Bacteria</taxon>
        <taxon>Pseudomonadati</taxon>
        <taxon>Bacteroidota</taxon>
        <taxon>Flavobacteriia</taxon>
        <taxon>Flavobacteriales</taxon>
        <taxon>Weeksellaceae</taxon>
        <taxon>Apibacter</taxon>
    </lineage>
</organism>